<reference evidence="2" key="1">
    <citation type="submission" date="2014-11" db="EMBL/GenBank/DDBJ databases">
        <authorList>
            <person name="Otto D Thomas"/>
            <person name="Naeem Raeece"/>
        </authorList>
    </citation>
    <scope>NUCLEOTIDE SEQUENCE</scope>
</reference>
<accession>A0A0G4FD24</accession>
<protein>
    <submittedName>
        <fullName evidence="2">Uncharacterized protein</fullName>
    </submittedName>
</protein>
<dbReference type="VEuPathDB" id="CryptoDB:Cvel_16295"/>
<sequence length="113" mass="12442">MGFSARTSRSRRKLSDPGDLDWHSFLCLGWFLGDSSAFRKWKRTKGVDTYSRGLIGALPDWQATSRHPGKFTVFGPRLAPPWVAQGLSASRSICAPGPSQKGSLEGSDGFRNR</sequence>
<evidence type="ECO:0000256" key="1">
    <source>
        <dbReference type="SAM" id="MobiDB-lite"/>
    </source>
</evidence>
<dbReference type="AlphaFoldDB" id="A0A0G4FD24"/>
<feature type="region of interest" description="Disordered" evidence="1">
    <location>
        <begin position="93"/>
        <end position="113"/>
    </location>
</feature>
<dbReference type="EMBL" id="CDMZ01000274">
    <property type="protein sequence ID" value="CEM10748.1"/>
    <property type="molecule type" value="Genomic_DNA"/>
</dbReference>
<name>A0A0G4FD24_9ALVE</name>
<evidence type="ECO:0000313" key="2">
    <source>
        <dbReference type="EMBL" id="CEM10748.1"/>
    </source>
</evidence>
<gene>
    <name evidence="2" type="ORF">Cvel_16295</name>
</gene>
<organism evidence="2">
    <name type="scientific">Chromera velia CCMP2878</name>
    <dbReference type="NCBI Taxonomy" id="1169474"/>
    <lineage>
        <taxon>Eukaryota</taxon>
        <taxon>Sar</taxon>
        <taxon>Alveolata</taxon>
        <taxon>Colpodellida</taxon>
        <taxon>Chromeraceae</taxon>
        <taxon>Chromera</taxon>
    </lineage>
</organism>
<feature type="region of interest" description="Disordered" evidence="1">
    <location>
        <begin position="1"/>
        <end position="21"/>
    </location>
</feature>
<proteinExistence type="predicted"/>